<gene>
    <name evidence="1" type="ORF">CFX1CAM_1793</name>
</gene>
<protein>
    <submittedName>
        <fullName evidence="1">Uncharacterized protein</fullName>
    </submittedName>
</protein>
<dbReference type="Proteomes" id="UP000195514">
    <property type="component" value="Chromosome I"/>
</dbReference>
<reference evidence="2" key="1">
    <citation type="submission" date="2017-05" db="EMBL/GenBank/DDBJ databases">
        <authorList>
            <person name="Kirkegaard R."/>
            <person name="Mcilroy J S."/>
        </authorList>
    </citation>
    <scope>NUCLEOTIDE SEQUENCE [LARGE SCALE GENOMIC DNA]</scope>
</reference>
<keyword evidence="2" id="KW-1185">Reference proteome</keyword>
<dbReference type="AlphaFoldDB" id="A0A1Y6K7J6"/>
<evidence type="ECO:0000313" key="2">
    <source>
        <dbReference type="Proteomes" id="UP000195514"/>
    </source>
</evidence>
<organism evidence="1 2">
    <name type="scientific">Candidatus Brevifilum fermentans</name>
    <dbReference type="NCBI Taxonomy" id="1986204"/>
    <lineage>
        <taxon>Bacteria</taxon>
        <taxon>Bacillati</taxon>
        <taxon>Chloroflexota</taxon>
        <taxon>Anaerolineae</taxon>
        <taxon>Anaerolineales</taxon>
        <taxon>Anaerolineaceae</taxon>
        <taxon>Candidatus Brevifilum</taxon>
    </lineage>
</organism>
<dbReference type="KEGG" id="abat:CFX1CAM_1793"/>
<sequence>MSLIILLNGILIAAVCLVAYRVTPLREVEQHIPDYAESDQVEKAVRFIKAAPKSDVLIFCFDDGDGITDLGSFFKHSY</sequence>
<name>A0A1Y6K7J6_9CHLR</name>
<proteinExistence type="predicted"/>
<dbReference type="EMBL" id="LT859958">
    <property type="protein sequence ID" value="SMX54858.1"/>
    <property type="molecule type" value="Genomic_DNA"/>
</dbReference>
<evidence type="ECO:0000313" key="1">
    <source>
        <dbReference type="EMBL" id="SMX54858.1"/>
    </source>
</evidence>
<accession>A0A1Y6K7J6</accession>